<dbReference type="AlphaFoldDB" id="A0A2T6C3L0"/>
<protein>
    <submittedName>
        <fullName evidence="2">Uncharacterized protein</fullName>
    </submittedName>
</protein>
<accession>A0A2T6C3L0</accession>
<evidence type="ECO:0000313" key="2">
    <source>
        <dbReference type="EMBL" id="PTX62911.1"/>
    </source>
</evidence>
<comment type="caution">
    <text evidence="2">The sequence shown here is derived from an EMBL/GenBank/DDBJ whole genome shotgun (WGS) entry which is preliminary data.</text>
</comment>
<dbReference type="OrthoDB" id="771329at2"/>
<evidence type="ECO:0000313" key="3">
    <source>
        <dbReference type="Proteomes" id="UP000244090"/>
    </source>
</evidence>
<dbReference type="Proteomes" id="UP000244090">
    <property type="component" value="Unassembled WGS sequence"/>
</dbReference>
<name>A0A2T6C3L0_9FLAO</name>
<sequence length="180" mass="20774">MTKSQIHKSILTGQLQLTRREKLKHFEPIGFVLFIPLIIIILYIKDLIMSDIKPLKTGLLLFILIPIVIAIGLYFLQTYRLKFKTVTTTLNYKRINQIIEKVATDLEWNIYHNKNNVILANTSPGFLSGSWGEQITILLDRNKVFVNSICSLNKKMSMVSMGRNRQNMNTLIYEIEKASS</sequence>
<keyword evidence="3" id="KW-1185">Reference proteome</keyword>
<gene>
    <name evidence="2" type="ORF">C8N46_102312</name>
</gene>
<keyword evidence="1" id="KW-1133">Transmembrane helix</keyword>
<keyword evidence="1" id="KW-0472">Membrane</keyword>
<proteinExistence type="predicted"/>
<evidence type="ECO:0000256" key="1">
    <source>
        <dbReference type="SAM" id="Phobius"/>
    </source>
</evidence>
<organism evidence="2 3">
    <name type="scientific">Kordia periserrulae</name>
    <dbReference type="NCBI Taxonomy" id="701523"/>
    <lineage>
        <taxon>Bacteria</taxon>
        <taxon>Pseudomonadati</taxon>
        <taxon>Bacteroidota</taxon>
        <taxon>Flavobacteriia</taxon>
        <taxon>Flavobacteriales</taxon>
        <taxon>Flavobacteriaceae</taxon>
        <taxon>Kordia</taxon>
    </lineage>
</organism>
<dbReference type="RefSeq" id="WP_108113890.1">
    <property type="nucleotide sequence ID" value="NZ_QBKT01000002.1"/>
</dbReference>
<feature type="transmembrane region" description="Helical" evidence="1">
    <location>
        <begin position="26"/>
        <end position="45"/>
    </location>
</feature>
<dbReference type="EMBL" id="QBKT01000002">
    <property type="protein sequence ID" value="PTX62911.1"/>
    <property type="molecule type" value="Genomic_DNA"/>
</dbReference>
<reference evidence="2 3" key="1">
    <citation type="submission" date="2018-04" db="EMBL/GenBank/DDBJ databases">
        <title>Genomic Encyclopedia of Archaeal and Bacterial Type Strains, Phase II (KMG-II): from individual species to whole genera.</title>
        <authorList>
            <person name="Goeker M."/>
        </authorList>
    </citation>
    <scope>NUCLEOTIDE SEQUENCE [LARGE SCALE GENOMIC DNA]</scope>
    <source>
        <strain evidence="2 3">DSM 25731</strain>
    </source>
</reference>
<keyword evidence="1" id="KW-0812">Transmembrane</keyword>
<feature type="transmembrane region" description="Helical" evidence="1">
    <location>
        <begin position="57"/>
        <end position="76"/>
    </location>
</feature>